<accession>A0ACD5FLT5</accession>
<evidence type="ECO:0000313" key="2">
    <source>
        <dbReference type="Proteomes" id="UP001234913"/>
    </source>
</evidence>
<dbReference type="EMBL" id="CP171742">
    <property type="protein sequence ID" value="XKR68963.1"/>
    <property type="molecule type" value="Genomic_DNA"/>
</dbReference>
<evidence type="ECO:0000313" key="1">
    <source>
        <dbReference type="EMBL" id="XKR68963.1"/>
    </source>
</evidence>
<organism evidence="1 2">
    <name type="scientific">Staphylococcus hyicus</name>
    <dbReference type="NCBI Taxonomy" id="1284"/>
    <lineage>
        <taxon>Bacteria</taxon>
        <taxon>Bacillati</taxon>
        <taxon>Bacillota</taxon>
        <taxon>Bacilli</taxon>
        <taxon>Bacillales</taxon>
        <taxon>Staphylococcaceae</taxon>
        <taxon>Staphylococcus</taxon>
    </lineage>
</organism>
<protein>
    <submittedName>
        <fullName evidence="1">Uncharacterized protein</fullName>
    </submittedName>
</protein>
<proteinExistence type="predicted"/>
<keyword evidence="2" id="KW-1185">Reference proteome</keyword>
<dbReference type="Proteomes" id="UP001234913">
    <property type="component" value="Chromosome"/>
</dbReference>
<sequence>MMNLLLCHITYLNEDGTYKKNNNILVTEKVEFTTDLIEQAEYIEQFIYGYEFKIGYKLYTVISVYNVTTKKNESIYSWLERVEKRGRDTWN</sequence>
<reference evidence="1" key="1">
    <citation type="submission" date="2024-09" db="EMBL/GenBank/DDBJ databases">
        <authorList>
            <person name="Gagne-Thivierge C."/>
        </authorList>
    </citation>
    <scope>NUCLEOTIDE SEQUENCE</scope>
    <source>
        <strain evidence="1">SC310</strain>
    </source>
</reference>
<name>A0ACD5FLT5_STAHY</name>
<gene>
    <name evidence="1" type="ORF">QUC96_011025</name>
</gene>